<dbReference type="GO" id="GO:0016616">
    <property type="term" value="F:oxidoreductase activity, acting on the CH-OH group of donors, NAD or NADP as acceptor"/>
    <property type="evidence" value="ECO:0007669"/>
    <property type="project" value="TreeGrafter"/>
</dbReference>
<dbReference type="PRINTS" id="PR00081">
    <property type="entry name" value="GDHRDH"/>
</dbReference>
<dbReference type="AlphaFoldDB" id="A0A923NF94"/>
<sequence length="255" mass="27590">MFDLKGRTVVITGASSGLGKAAVYAYAKAGAAVLITARRFERLEAIREELAAQDYRVEAVACDVREEEQVRETVKHALRSFGKIDVLCSFAAVTDDRDVAELESGQWNDVLQTNLSGVYYFSKHVIPHMKERGYGRIINIGSVNGLVGSKMKPRHGYNASKGGLHGLTIGMAATYMKYGITVNAIAPGLFRTEMTEAVFEDPVSLATYNRLVPAGRAGTEEELNGALLFLSSEEAGYVTGQILAVDGGYTISQLI</sequence>
<reference evidence="3" key="1">
    <citation type="submission" date="2020-08" db="EMBL/GenBank/DDBJ databases">
        <authorList>
            <person name="Liu C."/>
            <person name="Sun Q."/>
        </authorList>
    </citation>
    <scope>NUCLEOTIDE SEQUENCE</scope>
    <source>
        <strain evidence="3">BX16</strain>
    </source>
</reference>
<dbReference type="RefSeq" id="WP_249286978.1">
    <property type="nucleotide sequence ID" value="NZ_JACRWC010000074.1"/>
</dbReference>
<evidence type="ECO:0000313" key="4">
    <source>
        <dbReference type="Proteomes" id="UP000644115"/>
    </source>
</evidence>
<keyword evidence="2" id="KW-0560">Oxidoreductase</keyword>
<dbReference type="EMBL" id="JACRWC010000074">
    <property type="protein sequence ID" value="MBC5999552.1"/>
    <property type="molecule type" value="Genomic_DNA"/>
</dbReference>
<gene>
    <name evidence="3" type="ORF">H8876_06025</name>
</gene>
<comment type="caution">
    <text evidence="3">The sequence shown here is derived from an EMBL/GenBank/DDBJ whole genome shotgun (WGS) entry which is preliminary data.</text>
</comment>
<accession>A0A923NF94</accession>
<dbReference type="GO" id="GO:0006633">
    <property type="term" value="P:fatty acid biosynthetic process"/>
    <property type="evidence" value="ECO:0007669"/>
    <property type="project" value="TreeGrafter"/>
</dbReference>
<keyword evidence="4" id="KW-1185">Reference proteome</keyword>
<dbReference type="InterPro" id="IPR036291">
    <property type="entry name" value="NAD(P)-bd_dom_sf"/>
</dbReference>
<dbReference type="Gene3D" id="3.40.50.720">
    <property type="entry name" value="NAD(P)-binding Rossmann-like Domain"/>
    <property type="match status" value="1"/>
</dbReference>
<protein>
    <submittedName>
        <fullName evidence="3">SDR family oxidoreductase</fullName>
    </submittedName>
</protein>
<dbReference type="PANTHER" id="PTHR42760">
    <property type="entry name" value="SHORT-CHAIN DEHYDROGENASES/REDUCTASES FAMILY MEMBER"/>
    <property type="match status" value="1"/>
</dbReference>
<dbReference type="GO" id="GO:0048038">
    <property type="term" value="F:quinone binding"/>
    <property type="evidence" value="ECO:0007669"/>
    <property type="project" value="TreeGrafter"/>
</dbReference>
<dbReference type="GO" id="GO:0008206">
    <property type="term" value="P:bile acid metabolic process"/>
    <property type="evidence" value="ECO:0007669"/>
    <property type="project" value="UniProtKB-ARBA"/>
</dbReference>
<dbReference type="PRINTS" id="PR00080">
    <property type="entry name" value="SDRFAMILY"/>
</dbReference>
<evidence type="ECO:0000313" key="3">
    <source>
        <dbReference type="EMBL" id="MBC5999552.1"/>
    </source>
</evidence>
<evidence type="ECO:0000256" key="1">
    <source>
        <dbReference type="ARBA" id="ARBA00006484"/>
    </source>
</evidence>
<dbReference type="PANTHER" id="PTHR42760:SF133">
    <property type="entry name" value="3-OXOACYL-[ACYL-CARRIER-PROTEIN] REDUCTASE"/>
    <property type="match status" value="1"/>
</dbReference>
<proteinExistence type="inferred from homology"/>
<dbReference type="SUPFAM" id="SSF51735">
    <property type="entry name" value="NAD(P)-binding Rossmann-fold domains"/>
    <property type="match status" value="1"/>
</dbReference>
<dbReference type="InterPro" id="IPR020904">
    <property type="entry name" value="Sc_DH/Rdtase_CS"/>
</dbReference>
<dbReference type="Pfam" id="PF13561">
    <property type="entry name" value="adh_short_C2"/>
    <property type="match status" value="1"/>
</dbReference>
<name>A0A923NF94_9FIRM</name>
<dbReference type="FunFam" id="3.40.50.720:FF:000084">
    <property type="entry name" value="Short-chain dehydrogenase reductase"/>
    <property type="match status" value="1"/>
</dbReference>
<organism evidence="3 4">
    <name type="scientific">Lentihominibacter faecis</name>
    <dbReference type="NCBI Taxonomy" id="2764712"/>
    <lineage>
        <taxon>Bacteria</taxon>
        <taxon>Bacillati</taxon>
        <taxon>Bacillota</taxon>
        <taxon>Clostridia</taxon>
        <taxon>Peptostreptococcales</taxon>
        <taxon>Anaerovoracaceae</taxon>
        <taxon>Lentihominibacter</taxon>
    </lineage>
</organism>
<comment type="similarity">
    <text evidence="1">Belongs to the short-chain dehydrogenases/reductases (SDR) family.</text>
</comment>
<dbReference type="Proteomes" id="UP000644115">
    <property type="component" value="Unassembled WGS sequence"/>
</dbReference>
<dbReference type="PROSITE" id="PS00061">
    <property type="entry name" value="ADH_SHORT"/>
    <property type="match status" value="1"/>
</dbReference>
<evidence type="ECO:0000256" key="2">
    <source>
        <dbReference type="ARBA" id="ARBA00023002"/>
    </source>
</evidence>
<dbReference type="InterPro" id="IPR002347">
    <property type="entry name" value="SDR_fam"/>
</dbReference>